<dbReference type="Proteomes" id="UP001652741">
    <property type="component" value="Chromosome ssa12"/>
</dbReference>
<dbReference type="PANTHER" id="PTHR45905">
    <property type="entry name" value="GOLGI-LOCALIZED, GAMMA-ADAPTIN EAR CONTAINING, ARF BINDING PROTEIN"/>
    <property type="match status" value="1"/>
</dbReference>
<proteinExistence type="predicted"/>
<keyword evidence="2" id="KW-1185">Reference proteome</keyword>
<dbReference type="GO" id="GO:0006886">
    <property type="term" value="P:intracellular protein transport"/>
    <property type="evidence" value="ECO:0007669"/>
    <property type="project" value="InterPro"/>
</dbReference>
<dbReference type="GeneID" id="106564711"/>
<dbReference type="InterPro" id="IPR027422">
    <property type="entry name" value="GGA1-3"/>
</dbReference>
<evidence type="ECO:0000313" key="2">
    <source>
        <dbReference type="Proteomes" id="UP001652741"/>
    </source>
</evidence>
<dbReference type="KEGG" id="sasa:106564711"/>
<dbReference type="GO" id="GO:0031267">
    <property type="term" value="F:small GTPase binding"/>
    <property type="evidence" value="ECO:0007669"/>
    <property type="project" value="InterPro"/>
</dbReference>
<feature type="region of interest" description="Disordered" evidence="1">
    <location>
        <begin position="59"/>
        <end position="81"/>
    </location>
</feature>
<dbReference type="RefSeq" id="XP_013986473.2">
    <property type="nucleotide sequence ID" value="XM_014130998.2"/>
</dbReference>
<dbReference type="GO" id="GO:0005802">
    <property type="term" value="C:trans-Golgi network"/>
    <property type="evidence" value="ECO:0007669"/>
    <property type="project" value="InterPro"/>
</dbReference>
<dbReference type="AlphaFoldDB" id="A0A1S3L6A1"/>
<organism evidence="2 3">
    <name type="scientific">Salmo salar</name>
    <name type="common">Atlantic salmon</name>
    <dbReference type="NCBI Taxonomy" id="8030"/>
    <lineage>
        <taxon>Eukaryota</taxon>
        <taxon>Metazoa</taxon>
        <taxon>Chordata</taxon>
        <taxon>Craniata</taxon>
        <taxon>Vertebrata</taxon>
        <taxon>Euteleostomi</taxon>
        <taxon>Actinopterygii</taxon>
        <taxon>Neopterygii</taxon>
        <taxon>Teleostei</taxon>
        <taxon>Protacanthopterygii</taxon>
        <taxon>Salmoniformes</taxon>
        <taxon>Salmonidae</taxon>
        <taxon>Salmoninae</taxon>
        <taxon>Salmo</taxon>
    </lineage>
</organism>
<dbReference type="GO" id="GO:0034394">
    <property type="term" value="P:protein localization to cell surface"/>
    <property type="evidence" value="ECO:0007669"/>
    <property type="project" value="TreeGrafter"/>
</dbReference>
<feature type="region of interest" description="Disordered" evidence="1">
    <location>
        <begin position="1"/>
        <end position="38"/>
    </location>
</feature>
<reference evidence="3" key="1">
    <citation type="submission" date="2025-08" db="UniProtKB">
        <authorList>
            <consortium name="RefSeq"/>
        </authorList>
    </citation>
    <scope>IDENTIFICATION</scope>
</reference>
<evidence type="ECO:0000313" key="3">
    <source>
        <dbReference type="RefSeq" id="XP_013986473.2"/>
    </source>
</evidence>
<name>A0A1S3L6A1_SALSA</name>
<protein>
    <submittedName>
        <fullName evidence="3">ADP-ribosylation factor-binding protein GGA3-like</fullName>
    </submittedName>
</protein>
<evidence type="ECO:0000256" key="1">
    <source>
        <dbReference type="SAM" id="MobiDB-lite"/>
    </source>
</evidence>
<accession>A0A1S3L6A1</accession>
<sequence length="81" mass="9012">MLKKQGIVTVDPEVPLDKTLMPSPPSRPKNPVFENEEKSKELYGDCDKLRGTVFKLTTENEDNDGSLGTQNPMRPAILLAK</sequence>
<dbReference type="PANTHER" id="PTHR45905:SF3">
    <property type="entry name" value="ADP-RIBOSYLATION FACTOR-BINDING PROTEIN GGA3"/>
    <property type="match status" value="1"/>
</dbReference>
<dbReference type="GO" id="GO:0006893">
    <property type="term" value="P:Golgi to plasma membrane transport"/>
    <property type="evidence" value="ECO:0007669"/>
    <property type="project" value="TreeGrafter"/>
</dbReference>
<gene>
    <name evidence="3" type="primary">LOC106564711</name>
</gene>